<accession>A0A0C2MKL3</accession>
<keyword evidence="1" id="KW-1133">Transmembrane helix</keyword>
<protein>
    <recommendedName>
        <fullName evidence="4">Transmembrane protein</fullName>
    </recommendedName>
</protein>
<dbReference type="EMBL" id="JWZT01003115">
    <property type="protein sequence ID" value="KII67746.1"/>
    <property type="molecule type" value="Genomic_DNA"/>
</dbReference>
<proteinExistence type="predicted"/>
<keyword evidence="3" id="KW-1185">Reference proteome</keyword>
<comment type="caution">
    <text evidence="2">The sequence shown here is derived from an EMBL/GenBank/DDBJ whole genome shotgun (WGS) entry which is preliminary data.</text>
</comment>
<dbReference type="AlphaFoldDB" id="A0A0C2MKL3"/>
<evidence type="ECO:0000313" key="2">
    <source>
        <dbReference type="EMBL" id="KII67746.1"/>
    </source>
</evidence>
<name>A0A0C2MKL3_THEKT</name>
<evidence type="ECO:0008006" key="4">
    <source>
        <dbReference type="Google" id="ProtNLM"/>
    </source>
</evidence>
<dbReference type="Proteomes" id="UP000031668">
    <property type="component" value="Unassembled WGS sequence"/>
</dbReference>
<evidence type="ECO:0000256" key="1">
    <source>
        <dbReference type="SAM" id="Phobius"/>
    </source>
</evidence>
<keyword evidence="1" id="KW-0472">Membrane</keyword>
<reference evidence="2 3" key="1">
    <citation type="journal article" date="2014" name="Genome Biol. Evol.">
        <title>The genome of the myxosporean Thelohanellus kitauei shows adaptations to nutrient acquisition within its fish host.</title>
        <authorList>
            <person name="Yang Y."/>
            <person name="Xiong J."/>
            <person name="Zhou Z."/>
            <person name="Huo F."/>
            <person name="Miao W."/>
            <person name="Ran C."/>
            <person name="Liu Y."/>
            <person name="Zhang J."/>
            <person name="Feng J."/>
            <person name="Wang M."/>
            <person name="Wang M."/>
            <person name="Wang L."/>
            <person name="Yao B."/>
        </authorList>
    </citation>
    <scope>NUCLEOTIDE SEQUENCE [LARGE SCALE GENOMIC DNA]</scope>
    <source>
        <strain evidence="2">Wuqing</strain>
    </source>
</reference>
<evidence type="ECO:0000313" key="3">
    <source>
        <dbReference type="Proteomes" id="UP000031668"/>
    </source>
</evidence>
<organism evidence="2 3">
    <name type="scientific">Thelohanellus kitauei</name>
    <name type="common">Myxosporean</name>
    <dbReference type="NCBI Taxonomy" id="669202"/>
    <lineage>
        <taxon>Eukaryota</taxon>
        <taxon>Metazoa</taxon>
        <taxon>Cnidaria</taxon>
        <taxon>Myxozoa</taxon>
        <taxon>Myxosporea</taxon>
        <taxon>Bivalvulida</taxon>
        <taxon>Platysporina</taxon>
        <taxon>Myxobolidae</taxon>
        <taxon>Thelohanellus</taxon>
    </lineage>
</organism>
<keyword evidence="1" id="KW-0812">Transmembrane</keyword>
<sequence length="121" mass="14320">MAVIIILSIEDAKRLSQYSKTNEYFHYKYSTFIYIQSYKLHLIVGYQLTLFFLCGKLVVIILILLTMIVIVRFTKYDYLPQYISNYNQKNRIQKQILFLPSKKCTACIQLNDDQLCLMRGA</sequence>
<gene>
    <name evidence="2" type="ORF">RF11_16220</name>
</gene>
<feature type="transmembrane region" description="Helical" evidence="1">
    <location>
        <begin position="48"/>
        <end position="71"/>
    </location>
</feature>